<dbReference type="Pfam" id="PF17287">
    <property type="entry name" value="POTRA_3"/>
    <property type="match status" value="1"/>
</dbReference>
<feature type="chain" id="PRO_5016275046" evidence="4">
    <location>
        <begin position="25"/>
        <end position="558"/>
    </location>
</feature>
<evidence type="ECO:0000256" key="4">
    <source>
        <dbReference type="SAM" id="SignalP"/>
    </source>
</evidence>
<dbReference type="InterPro" id="IPR035251">
    <property type="entry name" value="ShlB_POTRA"/>
</dbReference>
<feature type="domain" description="ShlB POTRA" evidence="7">
    <location>
        <begin position="150"/>
        <end position="201"/>
    </location>
</feature>
<dbReference type="GO" id="GO:0046819">
    <property type="term" value="P:protein secretion by the type V secretion system"/>
    <property type="evidence" value="ECO:0007669"/>
    <property type="project" value="TreeGrafter"/>
</dbReference>
<dbReference type="GO" id="GO:0098046">
    <property type="term" value="C:type V protein secretion system complex"/>
    <property type="evidence" value="ECO:0007669"/>
    <property type="project" value="TreeGrafter"/>
</dbReference>
<keyword evidence="2" id="KW-0812">Transmembrane</keyword>
<name>A0A318V266_9GAMM</name>
<keyword evidence="1" id="KW-0472">Membrane</keyword>
<feature type="domain" description="Polypeptide-transport-associated ShlB-type" evidence="6">
    <location>
        <begin position="76"/>
        <end position="148"/>
    </location>
</feature>
<dbReference type="InterPro" id="IPR013686">
    <property type="entry name" value="Polypept-transport_assoc_ShlB"/>
</dbReference>
<protein>
    <submittedName>
        <fullName evidence="8">Hemolysin activation/secretion protein</fullName>
    </submittedName>
</protein>
<accession>A0A318V266</accession>
<dbReference type="PANTHER" id="PTHR34597">
    <property type="entry name" value="SLR1661 PROTEIN"/>
    <property type="match status" value="1"/>
</dbReference>
<dbReference type="PIRSF" id="PIRSF029745">
    <property type="entry name" value="FhaC"/>
    <property type="match status" value="1"/>
</dbReference>
<organism evidence="8 9">
    <name type="scientific">Marinomonas alcarazii</name>
    <dbReference type="NCBI Taxonomy" id="491949"/>
    <lineage>
        <taxon>Bacteria</taxon>
        <taxon>Pseudomonadati</taxon>
        <taxon>Pseudomonadota</taxon>
        <taxon>Gammaproteobacteria</taxon>
        <taxon>Oceanospirillales</taxon>
        <taxon>Oceanospirillaceae</taxon>
        <taxon>Marinomonas</taxon>
    </lineage>
</organism>
<dbReference type="Proteomes" id="UP000247551">
    <property type="component" value="Unassembled WGS sequence"/>
</dbReference>
<dbReference type="GO" id="GO:0008320">
    <property type="term" value="F:protein transmembrane transporter activity"/>
    <property type="evidence" value="ECO:0007669"/>
    <property type="project" value="TreeGrafter"/>
</dbReference>
<gene>
    <name evidence="8" type="ORF">DFP75_104282</name>
</gene>
<keyword evidence="4" id="KW-0732">Signal</keyword>
<comment type="caution">
    <text evidence="8">The sequence shown here is derived from an EMBL/GenBank/DDBJ whole genome shotgun (WGS) entry which is preliminary data.</text>
</comment>
<keyword evidence="9" id="KW-1185">Reference proteome</keyword>
<sequence>MIVRLGKRWLTGCSLLCIPFYLTAAQNDSIRDETEWRLRDKAAQEALDQKMQVISPPIQLPQVDDLPDLPHESVCFVIDSIDIKGLLSDWATSQGDSYIGQCMGFDSIQAYVRLINQKLLAEGYITSRAVLPEQNIASHVLVINIQEGIIEKIEFPEDYRFFWRHSLPLQVGDVLNLRDMEQAVDQLNRLQSQDVEFKIQPGTYSNASILVAQIKQTKPWSVGFSVDDSGSRSTGKYPLSLSGVVDNVVGVQDVLQYSFSRAREKDSGESNSASITWSLPIGYWLLEMSNSRSDYRQETVGSVRTFELSGTGDDKKIALNYVLSRDNKSKTSLLGAVKTRNRRSYIDDTEIEVQQRNLTELELGASYRKYLPNAVLDFSLSMHQGVEWLGADKVDSGASSNVAQPNYRFYSLTTSVSAPFSLLETKMNYSGRLFMQYADTAIYSLDWFSNGGRYTVRGFSGSESLSAESGWRLRNDIALPFSIKRFSTTGYLGLDIGEVYGDGAEEESSKTLMGISLGFKGQLFGANYDVSVSEPFLAHGPYAKAHDYKVSAMLSAQF</sequence>
<dbReference type="InterPro" id="IPR005565">
    <property type="entry name" value="Hemolysn_activator_HlyB_C"/>
</dbReference>
<feature type="signal peptide" evidence="4">
    <location>
        <begin position="1"/>
        <end position="24"/>
    </location>
</feature>
<dbReference type="AlphaFoldDB" id="A0A318V266"/>
<keyword evidence="1" id="KW-1134">Transmembrane beta strand</keyword>
<dbReference type="PANTHER" id="PTHR34597:SF3">
    <property type="entry name" value="OUTER MEMBRANE TRANSPORTER CDIB"/>
    <property type="match status" value="1"/>
</dbReference>
<evidence type="ECO:0000313" key="9">
    <source>
        <dbReference type="Proteomes" id="UP000247551"/>
    </source>
</evidence>
<dbReference type="Gene3D" id="2.40.160.50">
    <property type="entry name" value="membrane protein fhac: a member of the omp85/tpsb transporter family"/>
    <property type="match status" value="1"/>
</dbReference>
<evidence type="ECO:0000256" key="2">
    <source>
        <dbReference type="ARBA" id="ARBA00022692"/>
    </source>
</evidence>
<feature type="domain" description="Haemolysin activator HlyB C-terminal" evidence="5">
    <location>
        <begin position="207"/>
        <end position="521"/>
    </location>
</feature>
<dbReference type="Gene3D" id="3.10.20.310">
    <property type="entry name" value="membrane protein fhac"/>
    <property type="match status" value="1"/>
</dbReference>
<evidence type="ECO:0000259" key="6">
    <source>
        <dbReference type="Pfam" id="PF08479"/>
    </source>
</evidence>
<evidence type="ECO:0000313" key="8">
    <source>
        <dbReference type="EMBL" id="PYF81821.1"/>
    </source>
</evidence>
<keyword evidence="3" id="KW-0998">Cell outer membrane</keyword>
<dbReference type="Pfam" id="PF03865">
    <property type="entry name" value="ShlB"/>
    <property type="match status" value="1"/>
</dbReference>
<dbReference type="InterPro" id="IPR027282">
    <property type="entry name" value="TPS"/>
</dbReference>
<evidence type="ECO:0000256" key="3">
    <source>
        <dbReference type="ARBA" id="ARBA00023237"/>
    </source>
</evidence>
<reference evidence="8 9" key="1">
    <citation type="submission" date="2018-06" db="EMBL/GenBank/DDBJ databases">
        <title>Genomic Encyclopedia of Type Strains, Phase III (KMG-III): the genomes of soil and plant-associated and newly described type strains.</title>
        <authorList>
            <person name="Whitman W."/>
        </authorList>
    </citation>
    <scope>NUCLEOTIDE SEQUENCE [LARGE SCALE GENOMIC DNA]</scope>
    <source>
        <strain evidence="8 9">CECT 7730</strain>
    </source>
</reference>
<evidence type="ECO:0000259" key="7">
    <source>
        <dbReference type="Pfam" id="PF17287"/>
    </source>
</evidence>
<dbReference type="EMBL" id="QKLW01000004">
    <property type="protein sequence ID" value="PYF81821.1"/>
    <property type="molecule type" value="Genomic_DNA"/>
</dbReference>
<evidence type="ECO:0000256" key="1">
    <source>
        <dbReference type="ARBA" id="ARBA00022452"/>
    </source>
</evidence>
<dbReference type="InterPro" id="IPR051544">
    <property type="entry name" value="TPS_OM_transporter"/>
</dbReference>
<evidence type="ECO:0000259" key="5">
    <source>
        <dbReference type="Pfam" id="PF03865"/>
    </source>
</evidence>
<dbReference type="Pfam" id="PF08479">
    <property type="entry name" value="POTRA_2"/>
    <property type="match status" value="1"/>
</dbReference>
<proteinExistence type="predicted"/>
<dbReference type="RefSeq" id="WP_110575648.1">
    <property type="nucleotide sequence ID" value="NZ_QKLW01000004.1"/>
</dbReference>